<dbReference type="EMBL" id="JABEZU010000001">
    <property type="protein sequence ID" value="NOV96338.1"/>
    <property type="molecule type" value="Genomic_DNA"/>
</dbReference>
<dbReference type="Proteomes" id="UP000757540">
    <property type="component" value="Unassembled WGS sequence"/>
</dbReference>
<accession>A0ABX2A0I1</accession>
<feature type="transmembrane region" description="Helical" evidence="2">
    <location>
        <begin position="129"/>
        <end position="151"/>
    </location>
</feature>
<keyword evidence="2" id="KW-0472">Membrane</keyword>
<feature type="region of interest" description="Disordered" evidence="1">
    <location>
        <begin position="1"/>
        <end position="91"/>
    </location>
</feature>
<keyword evidence="2" id="KW-0812">Transmembrane</keyword>
<dbReference type="RefSeq" id="WP_171782531.1">
    <property type="nucleotide sequence ID" value="NZ_BAAAML010000002.1"/>
</dbReference>
<keyword evidence="4" id="KW-1185">Reference proteome</keyword>
<organism evidence="3 4">
    <name type="scientific">Isoptericola halotolerans</name>
    <dbReference type="NCBI Taxonomy" id="300560"/>
    <lineage>
        <taxon>Bacteria</taxon>
        <taxon>Bacillati</taxon>
        <taxon>Actinomycetota</taxon>
        <taxon>Actinomycetes</taxon>
        <taxon>Micrococcales</taxon>
        <taxon>Promicromonosporaceae</taxon>
        <taxon>Isoptericola</taxon>
    </lineage>
</organism>
<keyword evidence="2" id="KW-1133">Transmembrane helix</keyword>
<evidence type="ECO:0000313" key="3">
    <source>
        <dbReference type="EMBL" id="NOV96338.1"/>
    </source>
</evidence>
<name>A0ABX2A0I1_9MICO</name>
<proteinExistence type="predicted"/>
<evidence type="ECO:0000313" key="4">
    <source>
        <dbReference type="Proteomes" id="UP000757540"/>
    </source>
</evidence>
<feature type="compositionally biased region" description="Low complexity" evidence="1">
    <location>
        <begin position="57"/>
        <end position="90"/>
    </location>
</feature>
<comment type="caution">
    <text evidence="3">The sequence shown here is derived from an EMBL/GenBank/DDBJ whole genome shotgun (WGS) entry which is preliminary data.</text>
</comment>
<evidence type="ECO:0000256" key="2">
    <source>
        <dbReference type="SAM" id="Phobius"/>
    </source>
</evidence>
<gene>
    <name evidence="3" type="ORF">HDG69_000891</name>
</gene>
<protein>
    <submittedName>
        <fullName evidence="3">Uncharacterized protein</fullName>
    </submittedName>
</protein>
<feature type="compositionally biased region" description="Polar residues" evidence="1">
    <location>
        <begin position="24"/>
        <end position="41"/>
    </location>
</feature>
<sequence length="160" mass="16181">MSNDHQDRPQTPESDERTADSAVPATQQLPSGEVPATQQLPASAPGDPLAVFDEPIRSASSAPEPAAAEDPVAASTTSAASVDDSPAVPARPLVRSGPRITTIVWGFIVVAIGVGLLASTAGASIDLELAAILLLAVAGLMLVVGSVAGSLRRRRQATVS</sequence>
<evidence type="ECO:0000256" key="1">
    <source>
        <dbReference type="SAM" id="MobiDB-lite"/>
    </source>
</evidence>
<feature type="transmembrane region" description="Helical" evidence="2">
    <location>
        <begin position="103"/>
        <end position="123"/>
    </location>
</feature>
<reference evidence="3 4" key="1">
    <citation type="submission" date="2020-05" db="EMBL/GenBank/DDBJ databases">
        <title>Genomic Encyclopedia of Type Strains, Phase III (KMG-III): the genomes of soil and plant-associated and newly described type strains.</title>
        <authorList>
            <person name="Whitman W."/>
        </authorList>
    </citation>
    <scope>NUCLEOTIDE SEQUENCE [LARGE SCALE GENOMIC DNA]</scope>
    <source>
        <strain evidence="3 4">KCTC 19046</strain>
    </source>
</reference>
<feature type="compositionally biased region" description="Basic and acidic residues" evidence="1">
    <location>
        <begin position="1"/>
        <end position="19"/>
    </location>
</feature>